<dbReference type="Gene3D" id="3.20.20.450">
    <property type="entry name" value="EAL domain"/>
    <property type="match status" value="1"/>
</dbReference>
<keyword evidence="1" id="KW-0472">Membrane</keyword>
<evidence type="ECO:0000313" key="4">
    <source>
        <dbReference type="EMBL" id="BCN32272.1"/>
    </source>
</evidence>
<dbReference type="InterPro" id="IPR050706">
    <property type="entry name" value="Cyclic-di-GMP_PDE-like"/>
</dbReference>
<dbReference type="Pfam" id="PF00563">
    <property type="entry name" value="EAL"/>
    <property type="match status" value="1"/>
</dbReference>
<dbReference type="Pfam" id="PF00990">
    <property type="entry name" value="GGDEF"/>
    <property type="match status" value="1"/>
</dbReference>
<dbReference type="Proteomes" id="UP000595897">
    <property type="component" value="Chromosome"/>
</dbReference>
<dbReference type="InterPro" id="IPR000160">
    <property type="entry name" value="GGDEF_dom"/>
</dbReference>
<evidence type="ECO:0000259" key="3">
    <source>
        <dbReference type="PROSITE" id="PS50887"/>
    </source>
</evidence>
<reference evidence="4 5" key="1">
    <citation type="submission" date="2020-11" db="EMBL/GenBank/DDBJ databases">
        <title>Draft genome sequencing of a Lachnospiraceae strain isolated from anoxic soil subjected to BSD treatment.</title>
        <authorList>
            <person name="Uek A."/>
            <person name="Tonouchi A."/>
        </authorList>
    </citation>
    <scope>NUCLEOTIDE SEQUENCE [LARGE SCALE GENOMIC DNA]</scope>
    <source>
        <strain evidence="4 5">TB5</strain>
    </source>
</reference>
<dbReference type="SUPFAM" id="SSF55073">
    <property type="entry name" value="Nucleotide cyclase"/>
    <property type="match status" value="1"/>
</dbReference>
<keyword evidence="5" id="KW-1185">Reference proteome</keyword>
<dbReference type="EMBL" id="AP024169">
    <property type="protein sequence ID" value="BCN32272.1"/>
    <property type="molecule type" value="Genomic_DNA"/>
</dbReference>
<dbReference type="InterPro" id="IPR035919">
    <property type="entry name" value="EAL_sf"/>
</dbReference>
<dbReference type="GO" id="GO:0071111">
    <property type="term" value="F:cyclic-guanylate-specific phosphodiesterase activity"/>
    <property type="evidence" value="ECO:0007669"/>
    <property type="project" value="InterPro"/>
</dbReference>
<accession>A0A7R7IE54</accession>
<dbReference type="CDD" id="cd01949">
    <property type="entry name" value="GGDEF"/>
    <property type="match status" value="1"/>
</dbReference>
<evidence type="ECO:0000313" key="5">
    <source>
        <dbReference type="Proteomes" id="UP000595897"/>
    </source>
</evidence>
<dbReference type="SUPFAM" id="SSF141868">
    <property type="entry name" value="EAL domain-like"/>
    <property type="match status" value="1"/>
</dbReference>
<keyword evidence="1" id="KW-0812">Transmembrane</keyword>
<sequence length="535" mass="62321">MNDSKNRNQKRRKNRLYKRYRKYKKNQRNFMSTKGLNFETCKVTLIYLLTGALWITVSDKVLLIFTKDIQVLKQMQLYKGWFYVIVTAAIFCYIIRRSFQSLTYYDRLTGLPNRAYLEQEALKAARHNQKYAVIILDIDNFKHLNDIMGYETSDNFIKEFAMDISAYQFESKGGIVAKIIGNEFAILIKGVEETRTLCEQLDYLLKKIRGQWEIEENQFFITVSMGASLYGEHGTEFKTLMQRAEIAMFEQKAKGKDGFTIFENCMHLNSIKFIQLSNRLREALPNKELLLYFQPQYDIRTGELFGLEALIRWNHPTKGFIPPIEFISIAEKTGYIVELSEWTLKTAIEQKREWDKKGLPSVKIAINMSGCVITNTKVFENICNILDELKIQPGEIEVEVTETAVMMELDKAKIHLQKLKEYGISIAIDDFGSGYSSLNYLNLLPFDILKIDYEFLNKIKNKEDESLIYQTIIRLAHDMNLSVIAEGVETIEQLEFLKKYQCDIGQGYYYCKPIPAIEIEKLLLSEISMVHETLD</sequence>
<dbReference type="RefSeq" id="WP_271713328.1">
    <property type="nucleotide sequence ID" value="NZ_AP024169.1"/>
</dbReference>
<dbReference type="SMART" id="SM00267">
    <property type="entry name" value="GGDEF"/>
    <property type="match status" value="1"/>
</dbReference>
<keyword evidence="1" id="KW-1133">Transmembrane helix</keyword>
<proteinExistence type="predicted"/>
<protein>
    <recommendedName>
        <fullName evidence="6">Diguanylate cyclase (GGDEF) domain-containing protein</fullName>
    </recommendedName>
</protein>
<evidence type="ECO:0000259" key="2">
    <source>
        <dbReference type="PROSITE" id="PS50883"/>
    </source>
</evidence>
<name>A0A7R7IE54_9FIRM</name>
<dbReference type="InterPro" id="IPR029787">
    <property type="entry name" value="Nucleotide_cyclase"/>
</dbReference>
<feature type="domain" description="GGDEF" evidence="3">
    <location>
        <begin position="129"/>
        <end position="264"/>
    </location>
</feature>
<dbReference type="InterPro" id="IPR001633">
    <property type="entry name" value="EAL_dom"/>
</dbReference>
<dbReference type="KEGG" id="ahb:bsdtb5_35670"/>
<feature type="domain" description="EAL" evidence="2">
    <location>
        <begin position="273"/>
        <end position="527"/>
    </location>
</feature>
<dbReference type="NCBIfam" id="TIGR00254">
    <property type="entry name" value="GGDEF"/>
    <property type="match status" value="1"/>
</dbReference>
<evidence type="ECO:0000256" key="1">
    <source>
        <dbReference type="SAM" id="Phobius"/>
    </source>
</evidence>
<dbReference type="PROSITE" id="PS50883">
    <property type="entry name" value="EAL"/>
    <property type="match status" value="1"/>
</dbReference>
<evidence type="ECO:0008006" key="6">
    <source>
        <dbReference type="Google" id="ProtNLM"/>
    </source>
</evidence>
<dbReference type="PANTHER" id="PTHR33121:SF71">
    <property type="entry name" value="OXYGEN SENSOR PROTEIN DOSP"/>
    <property type="match status" value="1"/>
</dbReference>
<organism evidence="4 5">
    <name type="scientific">Anaeromicropila herbilytica</name>
    <dbReference type="NCBI Taxonomy" id="2785025"/>
    <lineage>
        <taxon>Bacteria</taxon>
        <taxon>Bacillati</taxon>
        <taxon>Bacillota</taxon>
        <taxon>Clostridia</taxon>
        <taxon>Lachnospirales</taxon>
        <taxon>Lachnospiraceae</taxon>
        <taxon>Anaeromicropila</taxon>
    </lineage>
</organism>
<dbReference type="SMART" id="SM00052">
    <property type="entry name" value="EAL"/>
    <property type="match status" value="1"/>
</dbReference>
<dbReference type="AlphaFoldDB" id="A0A7R7IE54"/>
<dbReference type="PROSITE" id="PS50887">
    <property type="entry name" value="GGDEF"/>
    <property type="match status" value="1"/>
</dbReference>
<dbReference type="PANTHER" id="PTHR33121">
    <property type="entry name" value="CYCLIC DI-GMP PHOSPHODIESTERASE PDEF"/>
    <property type="match status" value="1"/>
</dbReference>
<dbReference type="CDD" id="cd01948">
    <property type="entry name" value="EAL"/>
    <property type="match status" value="1"/>
</dbReference>
<gene>
    <name evidence="4" type="ORF">bsdtb5_35670</name>
</gene>
<feature type="transmembrane region" description="Helical" evidence="1">
    <location>
        <begin position="77"/>
        <end position="95"/>
    </location>
</feature>
<dbReference type="InterPro" id="IPR043128">
    <property type="entry name" value="Rev_trsase/Diguanyl_cyclase"/>
</dbReference>
<dbReference type="Gene3D" id="3.30.70.270">
    <property type="match status" value="1"/>
</dbReference>